<gene>
    <name evidence="4" type="ORF">JAAARDRAFT_32431</name>
</gene>
<name>A0A067PZ02_9AGAM</name>
<dbReference type="Gene3D" id="3.40.50.720">
    <property type="entry name" value="NAD(P)-binding Rossmann-like Domain"/>
    <property type="match status" value="1"/>
</dbReference>
<sequence length="258" mass="26859">MASALLPRVAIVTGASQGIGRAIALRLANDGLNVVVNDIPSKSSKVDSVVQDILAKGTVESFGFCADVSTESGVKGLIEKTVKELGAVDVMIANAGVLSQNPIIETTVEDWDRVLGINARGAFLQYKFAAQQMIKQGRGGRIIGACSVAGKSGYVGVAAYVASKHAIRGLTETAALEWGPHGIAVNAYCPGPVDTDMIRPPGYKEELGPGALLEALQLPPGGQVGTVHDIANLVSFLVRPESHFISGQAITICGWNKV</sequence>
<protein>
    <recommendedName>
        <fullName evidence="6">NAD(P)-binding protein</fullName>
    </recommendedName>
</protein>
<dbReference type="PANTHER" id="PTHR42760:SF121">
    <property type="entry name" value="3-OXOACYL-(ACYL-CARRIER-PROTEIN) REDUCTASE"/>
    <property type="match status" value="1"/>
</dbReference>
<reference evidence="5" key="1">
    <citation type="journal article" date="2014" name="Proc. Natl. Acad. Sci. U.S.A.">
        <title>Extensive sampling of basidiomycete genomes demonstrates inadequacy of the white-rot/brown-rot paradigm for wood decay fungi.</title>
        <authorList>
            <person name="Riley R."/>
            <person name="Salamov A.A."/>
            <person name="Brown D.W."/>
            <person name="Nagy L.G."/>
            <person name="Floudas D."/>
            <person name="Held B.W."/>
            <person name="Levasseur A."/>
            <person name="Lombard V."/>
            <person name="Morin E."/>
            <person name="Otillar R."/>
            <person name="Lindquist E.A."/>
            <person name="Sun H."/>
            <person name="LaButti K.M."/>
            <person name="Schmutz J."/>
            <person name="Jabbour D."/>
            <person name="Luo H."/>
            <person name="Baker S.E."/>
            <person name="Pisabarro A.G."/>
            <person name="Walton J.D."/>
            <person name="Blanchette R.A."/>
            <person name="Henrissat B."/>
            <person name="Martin F."/>
            <person name="Cullen D."/>
            <person name="Hibbett D.S."/>
            <person name="Grigoriev I.V."/>
        </authorList>
    </citation>
    <scope>NUCLEOTIDE SEQUENCE [LARGE SCALE GENOMIC DNA]</scope>
    <source>
        <strain evidence="5">MUCL 33604</strain>
    </source>
</reference>
<dbReference type="Pfam" id="PF00106">
    <property type="entry name" value="adh_short"/>
    <property type="match status" value="1"/>
</dbReference>
<keyword evidence="2" id="KW-0521">NADP</keyword>
<organism evidence="4 5">
    <name type="scientific">Jaapia argillacea MUCL 33604</name>
    <dbReference type="NCBI Taxonomy" id="933084"/>
    <lineage>
        <taxon>Eukaryota</taxon>
        <taxon>Fungi</taxon>
        <taxon>Dikarya</taxon>
        <taxon>Basidiomycota</taxon>
        <taxon>Agaricomycotina</taxon>
        <taxon>Agaricomycetes</taxon>
        <taxon>Agaricomycetidae</taxon>
        <taxon>Jaapiales</taxon>
        <taxon>Jaapiaceae</taxon>
        <taxon>Jaapia</taxon>
    </lineage>
</organism>
<dbReference type="HOGENOM" id="CLU_010194_1_0_1"/>
<dbReference type="Proteomes" id="UP000027265">
    <property type="component" value="Unassembled WGS sequence"/>
</dbReference>
<dbReference type="InParanoid" id="A0A067PZ02"/>
<dbReference type="OrthoDB" id="498125at2759"/>
<evidence type="ECO:0008006" key="6">
    <source>
        <dbReference type="Google" id="ProtNLM"/>
    </source>
</evidence>
<dbReference type="InterPro" id="IPR002347">
    <property type="entry name" value="SDR_fam"/>
</dbReference>
<dbReference type="EMBL" id="KL197714">
    <property type="protein sequence ID" value="KDQ60053.1"/>
    <property type="molecule type" value="Genomic_DNA"/>
</dbReference>
<dbReference type="FunFam" id="3.40.50.720:FF:000084">
    <property type="entry name" value="Short-chain dehydrogenase reductase"/>
    <property type="match status" value="1"/>
</dbReference>
<evidence type="ECO:0000313" key="5">
    <source>
        <dbReference type="Proteomes" id="UP000027265"/>
    </source>
</evidence>
<proteinExistence type="inferred from homology"/>
<dbReference type="PRINTS" id="PR00080">
    <property type="entry name" value="SDRFAMILY"/>
</dbReference>
<dbReference type="GO" id="GO:0048038">
    <property type="term" value="F:quinone binding"/>
    <property type="evidence" value="ECO:0007669"/>
    <property type="project" value="TreeGrafter"/>
</dbReference>
<keyword evidence="5" id="KW-1185">Reference proteome</keyword>
<dbReference type="PANTHER" id="PTHR42760">
    <property type="entry name" value="SHORT-CHAIN DEHYDROGENASES/REDUCTASES FAMILY MEMBER"/>
    <property type="match status" value="1"/>
</dbReference>
<dbReference type="InterPro" id="IPR036291">
    <property type="entry name" value="NAD(P)-bd_dom_sf"/>
</dbReference>
<evidence type="ECO:0000313" key="4">
    <source>
        <dbReference type="EMBL" id="KDQ60053.1"/>
    </source>
</evidence>
<dbReference type="AlphaFoldDB" id="A0A067PZ02"/>
<evidence type="ECO:0000256" key="3">
    <source>
        <dbReference type="RuleBase" id="RU000363"/>
    </source>
</evidence>
<evidence type="ECO:0000256" key="2">
    <source>
        <dbReference type="ARBA" id="ARBA00022857"/>
    </source>
</evidence>
<dbReference type="PROSITE" id="PS00061">
    <property type="entry name" value="ADH_SHORT"/>
    <property type="match status" value="1"/>
</dbReference>
<comment type="similarity">
    <text evidence="1 3">Belongs to the short-chain dehydrogenases/reductases (SDR) family.</text>
</comment>
<dbReference type="STRING" id="933084.A0A067PZ02"/>
<dbReference type="GO" id="GO:0016616">
    <property type="term" value="F:oxidoreductase activity, acting on the CH-OH group of donors, NAD or NADP as acceptor"/>
    <property type="evidence" value="ECO:0007669"/>
    <property type="project" value="TreeGrafter"/>
</dbReference>
<evidence type="ECO:0000256" key="1">
    <source>
        <dbReference type="ARBA" id="ARBA00006484"/>
    </source>
</evidence>
<dbReference type="SUPFAM" id="SSF51735">
    <property type="entry name" value="NAD(P)-binding Rossmann-fold domains"/>
    <property type="match status" value="1"/>
</dbReference>
<dbReference type="PRINTS" id="PR00081">
    <property type="entry name" value="GDHRDH"/>
</dbReference>
<dbReference type="InterPro" id="IPR020904">
    <property type="entry name" value="Sc_DH/Rdtase_CS"/>
</dbReference>
<accession>A0A067PZ02</accession>
<dbReference type="GO" id="GO:0006633">
    <property type="term" value="P:fatty acid biosynthetic process"/>
    <property type="evidence" value="ECO:0007669"/>
    <property type="project" value="TreeGrafter"/>
</dbReference>